<gene>
    <name evidence="5" type="primary">resA_5</name>
    <name evidence="5" type="ORF">HOV93_15500</name>
</gene>
<accession>A0A7V9A6L3</accession>
<feature type="compositionally biased region" description="Basic and acidic residues" evidence="2">
    <location>
        <begin position="46"/>
        <end position="64"/>
    </location>
</feature>
<evidence type="ECO:0000256" key="2">
    <source>
        <dbReference type="SAM" id="MobiDB-lite"/>
    </source>
</evidence>
<evidence type="ECO:0000259" key="4">
    <source>
        <dbReference type="PROSITE" id="PS51352"/>
    </source>
</evidence>
<dbReference type="InterPro" id="IPR013766">
    <property type="entry name" value="Thioredoxin_domain"/>
</dbReference>
<dbReference type="AlphaFoldDB" id="A0A7V9A6L3"/>
<evidence type="ECO:0000313" key="6">
    <source>
        <dbReference type="Proteomes" id="UP000551616"/>
    </source>
</evidence>
<evidence type="ECO:0000256" key="3">
    <source>
        <dbReference type="SAM" id="SignalP"/>
    </source>
</evidence>
<organism evidence="5 6">
    <name type="scientific">Bremerella alba</name>
    <dbReference type="NCBI Taxonomy" id="980252"/>
    <lineage>
        <taxon>Bacteria</taxon>
        <taxon>Pseudomonadati</taxon>
        <taxon>Planctomycetota</taxon>
        <taxon>Planctomycetia</taxon>
        <taxon>Pirellulales</taxon>
        <taxon>Pirellulaceae</taxon>
        <taxon>Bremerella</taxon>
    </lineage>
</organism>
<feature type="signal peptide" evidence="3">
    <location>
        <begin position="1"/>
        <end position="38"/>
    </location>
</feature>
<dbReference type="PANTHER" id="PTHR46388:SF2">
    <property type="entry name" value="NHL REPEAT-CONTAINING PROTEIN 2"/>
    <property type="match status" value="1"/>
</dbReference>
<evidence type="ECO:0000313" key="5">
    <source>
        <dbReference type="EMBL" id="MBA2114392.1"/>
    </source>
</evidence>
<name>A0A7V9A6L3_9BACT</name>
<dbReference type="InterPro" id="IPR011042">
    <property type="entry name" value="6-blade_b-propeller_TolB-like"/>
</dbReference>
<sequence length="598" mass="66032">MPYLHFSPKFILRKLAMFAAVLLLVGCGSSSSHPFAMAEEQQPVAAKEKAADDTPDAKEDDHPFRARIPAPEFPQDMEWMNTKEPLELEELKGKFVLLDFWTYCCINCIHILPELKKLEHEFPNQLVVIGVHSAKFDTEKEAKNISEAILRYEIEHPVVNDDEMKIWNSFSVSSWPTMYLIDPEGNVVYLRRGEFKADDIREVLNRAMPYYRENGSLDETPIQFDLLAYDQQPTQLRFPGKVLADEKSNRLFISDSNHNRIVITSLDGELQEVIGSGEIGSADGAYESAQFDHPQGMALKQDTLYVADTENHLIRKIDLKEKQVSTIAGVGEQAKNNWPGVGEDATLSSLPKRFVGTPKTTPINSPWALWPHGDSLYIAMAGPHQIWKMKLDESEIGPYAGNGREDIVDGPLLPSIPYQQGHSSFAQPSGLTSDGKSLFVADSEGSSIRAVPFDPEGSVRTVIGTAHLPYGRLFSFGDVDGPAKTAKLQHALGVTYVDGIIYTVDTYNNKIKAVDATTGNVTTIAGTSEPGTADDPAQFDEPTGISHAGGKLYIADTNNHLIRVMDLESKKVSTLQIKGLKPMPAKKRPEALPGAIQK</sequence>
<feature type="region of interest" description="Disordered" evidence="2">
    <location>
        <begin position="38"/>
        <end position="67"/>
    </location>
</feature>
<dbReference type="SUPFAM" id="SSF52833">
    <property type="entry name" value="Thioredoxin-like"/>
    <property type="match status" value="1"/>
</dbReference>
<dbReference type="PANTHER" id="PTHR46388">
    <property type="entry name" value="NHL REPEAT-CONTAINING PROTEIN 2"/>
    <property type="match status" value="1"/>
</dbReference>
<dbReference type="InterPro" id="IPR036249">
    <property type="entry name" value="Thioredoxin-like_sf"/>
</dbReference>
<dbReference type="InterPro" id="IPR012336">
    <property type="entry name" value="Thioredoxin-like_fold"/>
</dbReference>
<dbReference type="InterPro" id="IPR045302">
    <property type="entry name" value="NHL2_NHL_rpt_dom"/>
</dbReference>
<feature type="domain" description="Thioredoxin" evidence="4">
    <location>
        <begin position="64"/>
        <end position="209"/>
    </location>
</feature>
<keyword evidence="3" id="KW-0732">Signal</keyword>
<feature type="chain" id="PRO_5030774239" evidence="3">
    <location>
        <begin position="39"/>
        <end position="598"/>
    </location>
</feature>
<dbReference type="Proteomes" id="UP000551616">
    <property type="component" value="Unassembled WGS sequence"/>
</dbReference>
<dbReference type="PROSITE" id="PS51352">
    <property type="entry name" value="THIOREDOXIN_2"/>
    <property type="match status" value="1"/>
</dbReference>
<dbReference type="InterPro" id="IPR001258">
    <property type="entry name" value="NHL_repeat"/>
</dbReference>
<dbReference type="Pfam" id="PF13905">
    <property type="entry name" value="Thioredoxin_8"/>
    <property type="match status" value="1"/>
</dbReference>
<protein>
    <submittedName>
        <fullName evidence="5">Thiol-disulfide oxidoreductase ResA</fullName>
    </submittedName>
</protein>
<reference evidence="5 6" key="1">
    <citation type="submission" date="2020-05" db="EMBL/GenBank/DDBJ databases">
        <title>Bremerella alba sp. nov., a novel planctomycete isolated from the surface of the macroalga Fucus spiralis.</title>
        <authorList>
            <person name="Godinho O."/>
            <person name="Botelho R."/>
            <person name="Albuquerque L."/>
            <person name="Wiegand S."/>
            <person name="Da Costa M.S."/>
            <person name="Lobo-Da-Cunha A."/>
            <person name="Jogler C."/>
            <person name="Lage O.M."/>
        </authorList>
    </citation>
    <scope>NUCLEOTIDE SEQUENCE [LARGE SCALE GENOMIC DNA]</scope>
    <source>
        <strain evidence="5 6">FF15</strain>
    </source>
</reference>
<dbReference type="RefSeq" id="WP_235989921.1">
    <property type="nucleotide sequence ID" value="NZ_JABRWO010000003.1"/>
</dbReference>
<evidence type="ECO:0000256" key="1">
    <source>
        <dbReference type="ARBA" id="ARBA00022737"/>
    </source>
</evidence>
<keyword evidence="1" id="KW-0677">Repeat</keyword>
<dbReference type="Pfam" id="PF01436">
    <property type="entry name" value="NHL"/>
    <property type="match status" value="1"/>
</dbReference>
<proteinExistence type="predicted"/>
<dbReference type="SUPFAM" id="SSF101898">
    <property type="entry name" value="NHL repeat"/>
    <property type="match status" value="1"/>
</dbReference>
<dbReference type="Gene3D" id="3.40.30.10">
    <property type="entry name" value="Glutaredoxin"/>
    <property type="match status" value="1"/>
</dbReference>
<dbReference type="CDD" id="cd14951">
    <property type="entry name" value="NHL-2_like"/>
    <property type="match status" value="1"/>
</dbReference>
<dbReference type="EMBL" id="JABRWO010000003">
    <property type="protein sequence ID" value="MBA2114392.1"/>
    <property type="molecule type" value="Genomic_DNA"/>
</dbReference>
<comment type="caution">
    <text evidence="5">The sequence shown here is derived from an EMBL/GenBank/DDBJ whole genome shotgun (WGS) entry which is preliminary data.</text>
</comment>
<dbReference type="Gene3D" id="2.120.10.30">
    <property type="entry name" value="TolB, C-terminal domain"/>
    <property type="match status" value="2"/>
</dbReference>
<keyword evidence="6" id="KW-1185">Reference proteome</keyword>